<dbReference type="HOGENOM" id="CLU_337967_0_0_6"/>
<reference evidence="1 2" key="1">
    <citation type="submission" date="2011-06" db="EMBL/GenBank/DDBJ databases">
        <title>Genomic sequence of Methylobacter tundripaludum SV96.</title>
        <authorList>
            <consortium name="US DOE Joint Genome Institute"/>
            <person name="Lucas S."/>
            <person name="Han J."/>
            <person name="Lapidus A."/>
            <person name="Cheng J.-F."/>
            <person name="Goodwin L."/>
            <person name="Pitluck S."/>
            <person name="Held B."/>
            <person name="Detter J.C."/>
            <person name="Han C."/>
            <person name="Tapia R."/>
            <person name="Land M."/>
            <person name="Hauser L."/>
            <person name="Kyrpides N."/>
            <person name="Ivanova N."/>
            <person name="Ovchinnikova G."/>
            <person name="Pagani I."/>
            <person name="Klotz M.G."/>
            <person name="Dispirito A.A."/>
            <person name="Murrell J.C."/>
            <person name="Dunfield P."/>
            <person name="Kalyuzhnaya M.G."/>
            <person name="Svenning M."/>
            <person name="Trotsenko Y.A."/>
            <person name="Stein L.Y."/>
            <person name="Woyke T."/>
        </authorList>
    </citation>
    <scope>NUCLEOTIDE SEQUENCE [LARGE SCALE GENOMIC DNA]</scope>
    <source>
        <strain evidence="2">ATCC BAA-1195 / DSM 17260 / SV96</strain>
    </source>
</reference>
<dbReference type="OrthoDB" id="7210088at2"/>
<dbReference type="RefSeq" id="WP_006894112.1">
    <property type="nucleotide sequence ID" value="NZ_JH109154.1"/>
</dbReference>
<dbReference type="Proteomes" id="UP000004664">
    <property type="component" value="Unassembled WGS sequence"/>
</dbReference>
<dbReference type="STRING" id="697282.Mettu_3022"/>
<keyword evidence="2" id="KW-1185">Reference proteome</keyword>
<sequence>MQSHPARDPIEKVQAEHEKNQQAIDEKLDAFSSDERNILNRLHKEEGDFNALTRLGLYVLAGKPLASFAESFVNWSFSTALNSDYAAPHKELMHLVSLNRVDWRETRTALLQACVALRDNGISRSGKWALVTILRATGDSGDNEEARALVAELTKDRTHFPGWRRIEDYCSTDPCDPTSTEPENIDQTAEQYETIGVSKLRLVMSQTSEDLFFNDTRPCMARFRLVEAVAKHRELAENVLTRIGFPLRQGLFELHKHNVLLTSTQAHALVTRWRQAKSDETLNSLTKQDSWIVSQYFLLMAFPLLSTTEQVEILITIEEDEPILLDLMDRMSPLGETSFERLFAEASKNQDEYRQYLLLTMAKSTNTPLSVETRQYIASLVSVDSGRLRAEVLGIIAQRGDNDMLTIAAHSDWNAANVKTGNGLEEWYGSAMLLEAAARGLIDHREALDRISPRLYGQAATMLNSDAKLEIAWRINVSIKQTIGMDSDLVAPDIELEVRSDSLYEPNLFSLSEKVPPSQDITETMQRFNQNSRDFEKRHKRNLDAFIEFKKTLTKANASIILDGLKLGEFAAIVSANEDITNEWYTLFIELPAPSLPAVHNLILLLAHALSGKKPDKARALFERVRGNKPIVRFTFGSAGVELDAIAIWAGGRSTVLDEQRAIRLDQAETDHDIFLEVLASLMNGQHEFLVQYVQTKLMREEPAEIARGIMVAGFSDASEFNSEVLSRYENNSGLIGLAYKAAKYAYERNCWARHWFEKMCETAEPNDFWRSAVLFNKIVDGRFAVWSNEYPQLLPLITTYGQNTSGSLKNRYERWEGHRKKNLFGNDAPNRIFLHGTEWSN</sequence>
<dbReference type="AlphaFoldDB" id="G3J2E6"/>
<accession>G3J2E6</accession>
<organism evidence="1 2">
    <name type="scientific">Methylobacter tundripaludum (strain ATCC BAA-1195 / DSM 17260 / SV96)</name>
    <dbReference type="NCBI Taxonomy" id="697282"/>
    <lineage>
        <taxon>Bacteria</taxon>
        <taxon>Pseudomonadati</taxon>
        <taxon>Pseudomonadota</taxon>
        <taxon>Gammaproteobacteria</taxon>
        <taxon>Methylococcales</taxon>
        <taxon>Methylococcaceae</taxon>
        <taxon>Methylobacter</taxon>
    </lineage>
</organism>
<name>G3J2E6_METTV</name>
<proteinExistence type="predicted"/>
<evidence type="ECO:0000313" key="1">
    <source>
        <dbReference type="EMBL" id="EGW19902.1"/>
    </source>
</evidence>
<evidence type="ECO:0000313" key="2">
    <source>
        <dbReference type="Proteomes" id="UP000004664"/>
    </source>
</evidence>
<gene>
    <name evidence="1" type="ORF">Mettu_3022</name>
</gene>
<protein>
    <submittedName>
        <fullName evidence="1">Uncharacterized protein</fullName>
    </submittedName>
</protein>
<dbReference type="eggNOG" id="ENOG5033SG6">
    <property type="taxonomic scope" value="Bacteria"/>
</dbReference>
<dbReference type="EMBL" id="JH109154">
    <property type="protein sequence ID" value="EGW19902.1"/>
    <property type="molecule type" value="Genomic_DNA"/>
</dbReference>